<evidence type="ECO:0000313" key="3">
    <source>
        <dbReference type="Proteomes" id="UP000044602"/>
    </source>
</evidence>
<sequence>MGMSGVHLDHKSRLALSLSLVRISRPRPRQTGPRPRLHGIVPPICLLLNPIHPSPPYTRPSTTFCTPSSVFYGTSPQRLQPPAQSDQDTRQASQLACSLVLHHTTTTSTQTPRQTEGTDGKKDTGDKLQAAGLYFSSLERLRFAQLPPTNISQPSFAVVSAPTRHTDTETSTSFTTTDLDSVTLSSLKKRRRRTSRIVSEQAGSRLTRRSSRRPSFYATLPDKIKRQHLTSEEQIVVARLRRHNIKLTSPNDTVRRSGRRASNVAIPESLCS</sequence>
<dbReference type="AlphaFoldDB" id="A0A0G4LSX8"/>
<protein>
    <submittedName>
        <fullName evidence="2">Uncharacterized protein</fullName>
    </submittedName>
</protein>
<feature type="compositionally biased region" description="Polar residues" evidence="1">
    <location>
        <begin position="73"/>
        <end position="96"/>
    </location>
</feature>
<accession>A0A0G4LSX8</accession>
<feature type="non-terminal residue" evidence="2">
    <location>
        <position position="272"/>
    </location>
</feature>
<evidence type="ECO:0000256" key="1">
    <source>
        <dbReference type="SAM" id="MobiDB-lite"/>
    </source>
</evidence>
<feature type="compositionally biased region" description="Low complexity" evidence="1">
    <location>
        <begin position="104"/>
        <end position="115"/>
    </location>
</feature>
<gene>
    <name evidence="2" type="ORF">BN1708_014122</name>
</gene>
<reference evidence="2 3" key="1">
    <citation type="submission" date="2015-05" db="EMBL/GenBank/DDBJ databases">
        <authorList>
            <person name="Wang D.B."/>
            <person name="Wang M."/>
        </authorList>
    </citation>
    <scope>NUCLEOTIDE SEQUENCE [LARGE SCALE GENOMIC DNA]</scope>
    <source>
        <strain evidence="2">VL1</strain>
    </source>
</reference>
<feature type="region of interest" description="Disordered" evidence="1">
    <location>
        <begin position="250"/>
        <end position="272"/>
    </location>
</feature>
<feature type="region of interest" description="Disordered" evidence="1">
    <location>
        <begin position="185"/>
        <end position="214"/>
    </location>
</feature>
<evidence type="ECO:0000313" key="2">
    <source>
        <dbReference type="EMBL" id="CRK25049.1"/>
    </source>
</evidence>
<keyword evidence="3" id="KW-1185">Reference proteome</keyword>
<dbReference type="EMBL" id="CVQH01018224">
    <property type="protein sequence ID" value="CRK25049.1"/>
    <property type="molecule type" value="Genomic_DNA"/>
</dbReference>
<dbReference type="Proteomes" id="UP000044602">
    <property type="component" value="Unassembled WGS sequence"/>
</dbReference>
<name>A0A0G4LSX8_VERLO</name>
<proteinExistence type="predicted"/>
<feature type="compositionally biased region" description="Basic and acidic residues" evidence="1">
    <location>
        <begin position="116"/>
        <end position="125"/>
    </location>
</feature>
<organism evidence="2 3">
    <name type="scientific">Verticillium longisporum</name>
    <name type="common">Verticillium dahliae var. longisporum</name>
    <dbReference type="NCBI Taxonomy" id="100787"/>
    <lineage>
        <taxon>Eukaryota</taxon>
        <taxon>Fungi</taxon>
        <taxon>Dikarya</taxon>
        <taxon>Ascomycota</taxon>
        <taxon>Pezizomycotina</taxon>
        <taxon>Sordariomycetes</taxon>
        <taxon>Hypocreomycetidae</taxon>
        <taxon>Glomerellales</taxon>
        <taxon>Plectosphaerellaceae</taxon>
        <taxon>Verticillium</taxon>
    </lineage>
</organism>
<feature type="region of interest" description="Disordered" evidence="1">
    <location>
        <begin position="73"/>
        <end position="125"/>
    </location>
</feature>